<gene>
    <name evidence="1" type="ORF">L5515_019616</name>
</gene>
<name>A0AAE9JU03_CAEBR</name>
<sequence>MRQGCAKLKQIISINEGNSIPSLPSSLFLCSIRIHDFVQLKAHLLFSIVSNFFSRTNLLRKCGVWTFFLANNTCRPHICSATRDEPTMFDSADSVVKIVFHPLRPLKMFSDGFTSVRFR</sequence>
<evidence type="ECO:0000313" key="1">
    <source>
        <dbReference type="EMBL" id="UMM44471.1"/>
    </source>
</evidence>
<proteinExistence type="predicted"/>
<protein>
    <submittedName>
        <fullName evidence="1">Uncharacterized protein</fullName>
    </submittedName>
</protein>
<organism evidence="1 2">
    <name type="scientific">Caenorhabditis briggsae</name>
    <dbReference type="NCBI Taxonomy" id="6238"/>
    <lineage>
        <taxon>Eukaryota</taxon>
        <taxon>Metazoa</taxon>
        <taxon>Ecdysozoa</taxon>
        <taxon>Nematoda</taxon>
        <taxon>Chromadorea</taxon>
        <taxon>Rhabditida</taxon>
        <taxon>Rhabditina</taxon>
        <taxon>Rhabditomorpha</taxon>
        <taxon>Rhabditoidea</taxon>
        <taxon>Rhabditidae</taxon>
        <taxon>Peloderinae</taxon>
        <taxon>Caenorhabditis</taxon>
    </lineage>
</organism>
<reference evidence="1 2" key="1">
    <citation type="submission" date="2022-04" db="EMBL/GenBank/DDBJ databases">
        <title>Chromosome-level reference genomes for two strains of Caenorhabditis briggsae: an improved platform for comparative genomics.</title>
        <authorList>
            <person name="Stevens L."/>
            <person name="Andersen E."/>
        </authorList>
    </citation>
    <scope>NUCLEOTIDE SEQUENCE [LARGE SCALE GENOMIC DNA]</scope>
    <source>
        <strain evidence="1">VX34</strain>
        <tissue evidence="1">Whole-organism</tissue>
    </source>
</reference>
<dbReference type="Proteomes" id="UP000829354">
    <property type="component" value="Chromosome X"/>
</dbReference>
<dbReference type="EMBL" id="CP092625">
    <property type="protein sequence ID" value="UMM44471.1"/>
    <property type="molecule type" value="Genomic_DNA"/>
</dbReference>
<evidence type="ECO:0000313" key="2">
    <source>
        <dbReference type="Proteomes" id="UP000829354"/>
    </source>
</evidence>
<dbReference type="AlphaFoldDB" id="A0AAE9JU03"/>
<keyword evidence="2" id="KW-1185">Reference proteome</keyword>
<accession>A0AAE9JU03</accession>